<evidence type="ECO:0000256" key="1">
    <source>
        <dbReference type="SAM" id="Phobius"/>
    </source>
</evidence>
<keyword evidence="1" id="KW-1133">Transmembrane helix</keyword>
<dbReference type="EMBL" id="WNTK01000002">
    <property type="protein sequence ID" value="KAG9491163.1"/>
    <property type="molecule type" value="Genomic_DNA"/>
</dbReference>
<evidence type="ECO:0000313" key="3">
    <source>
        <dbReference type="Proteomes" id="UP000770717"/>
    </source>
</evidence>
<dbReference type="AlphaFoldDB" id="A0A8J6KEP6"/>
<feature type="transmembrane region" description="Helical" evidence="1">
    <location>
        <begin position="15"/>
        <end position="36"/>
    </location>
</feature>
<name>A0A8J6KEP6_ELECQ</name>
<dbReference type="Proteomes" id="UP000770717">
    <property type="component" value="Unassembled WGS sequence"/>
</dbReference>
<gene>
    <name evidence="2" type="ORF">GDO78_006502</name>
</gene>
<accession>A0A8J6KEP6</accession>
<organism evidence="2 3">
    <name type="scientific">Eleutherodactylus coqui</name>
    <name type="common">Puerto Rican coqui</name>
    <dbReference type="NCBI Taxonomy" id="57060"/>
    <lineage>
        <taxon>Eukaryota</taxon>
        <taxon>Metazoa</taxon>
        <taxon>Chordata</taxon>
        <taxon>Craniata</taxon>
        <taxon>Vertebrata</taxon>
        <taxon>Euteleostomi</taxon>
        <taxon>Amphibia</taxon>
        <taxon>Batrachia</taxon>
        <taxon>Anura</taxon>
        <taxon>Neobatrachia</taxon>
        <taxon>Hyloidea</taxon>
        <taxon>Eleutherodactylidae</taxon>
        <taxon>Eleutherodactylinae</taxon>
        <taxon>Eleutherodactylus</taxon>
        <taxon>Eleutherodactylus</taxon>
    </lineage>
</organism>
<proteinExistence type="predicted"/>
<keyword evidence="1" id="KW-0812">Transmembrane</keyword>
<evidence type="ECO:0000313" key="2">
    <source>
        <dbReference type="EMBL" id="KAG9491163.1"/>
    </source>
</evidence>
<keyword evidence="3" id="KW-1185">Reference proteome</keyword>
<reference evidence="2" key="1">
    <citation type="thesis" date="2020" institute="ProQuest LLC" country="789 East Eisenhower Parkway, Ann Arbor, MI, USA">
        <title>Comparative Genomics and Chromosome Evolution.</title>
        <authorList>
            <person name="Mudd A.B."/>
        </authorList>
    </citation>
    <scope>NUCLEOTIDE SEQUENCE</scope>
    <source>
        <strain evidence="2">HN-11 Male</strain>
        <tissue evidence="2">Kidney and liver</tissue>
    </source>
</reference>
<comment type="caution">
    <text evidence="2">The sequence shown here is derived from an EMBL/GenBank/DDBJ whole genome shotgun (WGS) entry which is preliminary data.</text>
</comment>
<keyword evidence="1" id="KW-0472">Membrane</keyword>
<protein>
    <submittedName>
        <fullName evidence="2">Uncharacterized protein</fullName>
    </submittedName>
</protein>
<sequence length="113" mass="13404">MIQVDVNPFKMVKQYFTFLFKTVLLNMSVYIASPLYENGHSLKRYNQLLQKLLQLKSILYSIGFASTNPVQKKREQLHKGRLQRTVKGLQCFPYPYYTHNMQIYHNCKELAKP</sequence>